<reference evidence="1" key="1">
    <citation type="journal article" date="2012" name="Science">
        <title>Fermentation, hydrogen, and sulfur metabolism in multiple uncultivated bacterial phyla.</title>
        <authorList>
            <person name="Wrighton K.C."/>
            <person name="Thomas B.C."/>
            <person name="Sharon I."/>
            <person name="Miller C.S."/>
            <person name="Castelle C.J."/>
            <person name="VerBerkmoes N.C."/>
            <person name="Wilkins M.J."/>
            <person name="Hettich R.L."/>
            <person name="Lipton M.S."/>
            <person name="Williams K.H."/>
            <person name="Long P.E."/>
            <person name="Banfield J.F."/>
        </authorList>
    </citation>
    <scope>NUCLEOTIDE SEQUENCE [LARGE SCALE GENOMIC DNA]</scope>
</reference>
<accession>K1XHN5</accession>
<comment type="caution">
    <text evidence="1">The sequence shown here is derived from an EMBL/GenBank/DDBJ whole genome shotgun (WGS) entry which is preliminary data.</text>
</comment>
<dbReference type="SUPFAM" id="SSF51658">
    <property type="entry name" value="Xylose isomerase-like"/>
    <property type="match status" value="1"/>
</dbReference>
<evidence type="ECO:0008006" key="2">
    <source>
        <dbReference type="Google" id="ProtNLM"/>
    </source>
</evidence>
<proteinExistence type="predicted"/>
<protein>
    <recommendedName>
        <fullName evidence="2">Xylose isomerase-like TIM barrel domain-containing protein</fullName>
    </recommendedName>
</protein>
<sequence length="237" mass="28498">MQKNLIIWWSTWDFYRITNTRNNDEQISNYFAIAEANALELMFHSKESLEYQLTKETIEKNFSHCSIHAPKHAYKDDETSHKILRFIGDVCALLPIKNIVIHPDIVIDRAIFEQYKHLPLSIENMDERTKSCQWVQDIKKILNDNPYLWLVLDLQHCFTNDPTMQLAKDFHREFWDRIVQYHISWYHPEHLHYPLFKTQQIQIIKAIEKTDIPIIIESTFDDKGDLQKEIEYIKSFM</sequence>
<dbReference type="InterPro" id="IPR036237">
    <property type="entry name" value="Xyl_isomerase-like_sf"/>
</dbReference>
<evidence type="ECO:0000313" key="1">
    <source>
        <dbReference type="EMBL" id="EKD24756.1"/>
    </source>
</evidence>
<dbReference type="Gene3D" id="3.20.20.150">
    <property type="entry name" value="Divalent-metal-dependent TIM barrel enzymes"/>
    <property type="match status" value="1"/>
</dbReference>
<organism evidence="1">
    <name type="scientific">uncultured bacterium</name>
    <name type="common">gcode 4</name>
    <dbReference type="NCBI Taxonomy" id="1234023"/>
    <lineage>
        <taxon>Bacteria</taxon>
        <taxon>environmental samples</taxon>
    </lineage>
</organism>
<name>K1XHN5_9BACT</name>
<dbReference type="EMBL" id="AMFJ01036173">
    <property type="protein sequence ID" value="EKD24756.1"/>
    <property type="molecule type" value="Genomic_DNA"/>
</dbReference>
<gene>
    <name evidence="1" type="ORF">ACD_80C00166G0017</name>
</gene>
<dbReference type="AlphaFoldDB" id="K1XHN5"/>